<dbReference type="Proteomes" id="UP001187531">
    <property type="component" value="Unassembled WGS sequence"/>
</dbReference>
<comment type="caution">
    <text evidence="1">The sequence shown here is derived from an EMBL/GenBank/DDBJ whole genome shotgun (WGS) entry which is preliminary data.</text>
</comment>
<feature type="non-terminal residue" evidence="1">
    <location>
        <position position="106"/>
    </location>
</feature>
<reference evidence="1" key="1">
    <citation type="submission" date="2023-07" db="EMBL/GenBank/DDBJ databases">
        <title>Chromosome-level genome assembly of Artemia franciscana.</title>
        <authorList>
            <person name="Jo E."/>
        </authorList>
    </citation>
    <scope>NUCLEOTIDE SEQUENCE</scope>
    <source>
        <tissue evidence="1">Whole body</tissue>
    </source>
</reference>
<name>A0AA88L613_ARTSF</name>
<evidence type="ECO:0000313" key="2">
    <source>
        <dbReference type="Proteomes" id="UP001187531"/>
    </source>
</evidence>
<protein>
    <submittedName>
        <fullName evidence="1">Uncharacterized protein</fullName>
    </submittedName>
</protein>
<sequence length="106" mass="11727">MPSIGSVQIYQNQNHNIYVNGGYNSPHKQNNGWVSPQEFFSNFLSNYPSFSGLKPFLGYKPANHPTKAPIYITYAPGEPHSTVFSGYPPAKNPTTAPIFITYPSST</sequence>
<keyword evidence="2" id="KW-1185">Reference proteome</keyword>
<evidence type="ECO:0000313" key="1">
    <source>
        <dbReference type="EMBL" id="KAK2709260.1"/>
    </source>
</evidence>
<accession>A0AA88L613</accession>
<dbReference type="AlphaFoldDB" id="A0AA88L613"/>
<gene>
    <name evidence="1" type="ORF">QYM36_013054</name>
</gene>
<proteinExistence type="predicted"/>
<dbReference type="EMBL" id="JAVRJZ010000017">
    <property type="protein sequence ID" value="KAK2709260.1"/>
    <property type="molecule type" value="Genomic_DNA"/>
</dbReference>
<organism evidence="1 2">
    <name type="scientific">Artemia franciscana</name>
    <name type="common">Brine shrimp</name>
    <name type="synonym">Artemia sanfranciscana</name>
    <dbReference type="NCBI Taxonomy" id="6661"/>
    <lineage>
        <taxon>Eukaryota</taxon>
        <taxon>Metazoa</taxon>
        <taxon>Ecdysozoa</taxon>
        <taxon>Arthropoda</taxon>
        <taxon>Crustacea</taxon>
        <taxon>Branchiopoda</taxon>
        <taxon>Anostraca</taxon>
        <taxon>Artemiidae</taxon>
        <taxon>Artemia</taxon>
    </lineage>
</organism>